<accession>A0ABU0JFW8</accession>
<dbReference type="Gene3D" id="3.60.40.10">
    <property type="entry name" value="PPM-type phosphatase domain"/>
    <property type="match status" value="1"/>
</dbReference>
<dbReference type="RefSeq" id="WP_307279377.1">
    <property type="nucleotide sequence ID" value="NZ_JAUSVX010000012.1"/>
</dbReference>
<dbReference type="Proteomes" id="UP001242480">
    <property type="component" value="Unassembled WGS sequence"/>
</dbReference>
<reference evidence="2 3" key="1">
    <citation type="submission" date="2023-07" db="EMBL/GenBank/DDBJ databases">
        <title>Genomic Encyclopedia of Type Strains, Phase IV (KMG-IV): sequencing the most valuable type-strain genomes for metagenomic binning, comparative biology and taxonomic classification.</title>
        <authorList>
            <person name="Goeker M."/>
        </authorList>
    </citation>
    <scope>NUCLEOTIDE SEQUENCE [LARGE SCALE GENOMIC DNA]</scope>
    <source>
        <strain evidence="2 3">DSM 19619</strain>
    </source>
</reference>
<protein>
    <recommendedName>
        <fullName evidence="1">PPM-type phosphatase domain-containing protein</fullName>
    </recommendedName>
</protein>
<name>A0ABU0JFW8_9HYPH</name>
<sequence length="257" mass="27062">MTMRRWSWVGACSTGTSHLKAGIGCDDAGACLEASSPHGPTLVAAVADGAGSAPLAGLGARIAVRSICRSALAFVGRGGRPDEIDDALVADWLDGMRDRLDRAAQRRGQARRALAATLLACVVQRESAVVVHVGDGACALRLDGEAGWLVPSWPAQGEYAATTYFVTDDPEPRTVVSHVAGTVAELALFSDGLERLALDFAATAAFAPFFESMFPPLRKAAPGRQRPLSAELRTFLDGPAVTGRTDDDKTLVMARWT</sequence>
<dbReference type="Pfam" id="PF13672">
    <property type="entry name" value="PP2C_2"/>
    <property type="match status" value="1"/>
</dbReference>
<proteinExistence type="predicted"/>
<dbReference type="InterPro" id="IPR036457">
    <property type="entry name" value="PPM-type-like_dom_sf"/>
</dbReference>
<comment type="caution">
    <text evidence="2">The sequence shown here is derived from an EMBL/GenBank/DDBJ whole genome shotgun (WGS) entry which is preliminary data.</text>
</comment>
<feature type="domain" description="PPM-type phosphatase" evidence="1">
    <location>
        <begin position="14"/>
        <end position="236"/>
    </location>
</feature>
<dbReference type="InterPro" id="IPR001932">
    <property type="entry name" value="PPM-type_phosphatase-like_dom"/>
</dbReference>
<evidence type="ECO:0000313" key="2">
    <source>
        <dbReference type="EMBL" id="MDQ0472485.1"/>
    </source>
</evidence>
<dbReference type="EMBL" id="JAUSVX010000012">
    <property type="protein sequence ID" value="MDQ0472485.1"/>
    <property type="molecule type" value="Genomic_DNA"/>
</dbReference>
<keyword evidence="3" id="KW-1185">Reference proteome</keyword>
<evidence type="ECO:0000313" key="3">
    <source>
        <dbReference type="Proteomes" id="UP001242480"/>
    </source>
</evidence>
<organism evidence="2 3">
    <name type="scientific">Labrys wisconsinensis</name>
    <dbReference type="NCBI Taxonomy" id="425677"/>
    <lineage>
        <taxon>Bacteria</taxon>
        <taxon>Pseudomonadati</taxon>
        <taxon>Pseudomonadota</taxon>
        <taxon>Alphaproteobacteria</taxon>
        <taxon>Hyphomicrobiales</taxon>
        <taxon>Xanthobacteraceae</taxon>
        <taxon>Labrys</taxon>
    </lineage>
</organism>
<dbReference type="SUPFAM" id="SSF81606">
    <property type="entry name" value="PP2C-like"/>
    <property type="match status" value="1"/>
</dbReference>
<evidence type="ECO:0000259" key="1">
    <source>
        <dbReference type="Pfam" id="PF13672"/>
    </source>
</evidence>
<gene>
    <name evidence="2" type="ORF">QO011_005514</name>
</gene>